<dbReference type="OrthoDB" id="10525603at2759"/>
<dbReference type="GeneID" id="8848229"/>
<name>D2VFA4_NAEGR</name>
<keyword evidence="1" id="KW-0472">Membrane</keyword>
<protein>
    <submittedName>
        <fullName evidence="2">Predicted protein</fullName>
    </submittedName>
</protein>
<gene>
    <name evidence="2" type="ORF">NAEGRDRAFT_67555</name>
</gene>
<keyword evidence="1" id="KW-0812">Transmembrane</keyword>
<proteinExistence type="predicted"/>
<reference evidence="2 3" key="1">
    <citation type="journal article" date="2010" name="Cell">
        <title>The genome of Naegleria gruberi illuminates early eukaryotic versatility.</title>
        <authorList>
            <person name="Fritz-Laylin L.K."/>
            <person name="Prochnik S.E."/>
            <person name="Ginger M.L."/>
            <person name="Dacks J.B."/>
            <person name="Carpenter M.L."/>
            <person name="Field M.C."/>
            <person name="Kuo A."/>
            <person name="Paredez A."/>
            <person name="Chapman J."/>
            <person name="Pham J."/>
            <person name="Shu S."/>
            <person name="Neupane R."/>
            <person name="Cipriano M."/>
            <person name="Mancuso J."/>
            <person name="Tu H."/>
            <person name="Salamov A."/>
            <person name="Lindquist E."/>
            <person name="Shapiro H."/>
            <person name="Lucas S."/>
            <person name="Grigoriev I.V."/>
            <person name="Cande W.Z."/>
            <person name="Fulton C."/>
            <person name="Rokhsar D.S."/>
            <person name="Dawson S.C."/>
        </authorList>
    </citation>
    <scope>NUCLEOTIDE SEQUENCE [LARGE SCALE GENOMIC DNA]</scope>
    <source>
        <strain evidence="2 3">NEG-M</strain>
    </source>
</reference>
<evidence type="ECO:0000313" key="3">
    <source>
        <dbReference type="Proteomes" id="UP000006671"/>
    </source>
</evidence>
<dbReference type="RefSeq" id="XP_002677079.1">
    <property type="nucleotide sequence ID" value="XM_002677033.1"/>
</dbReference>
<dbReference type="AlphaFoldDB" id="D2VFA4"/>
<dbReference type="VEuPathDB" id="AmoebaDB:NAEGRDRAFT_67555"/>
<dbReference type="EMBL" id="GG738868">
    <property type="protein sequence ID" value="EFC44335.1"/>
    <property type="molecule type" value="Genomic_DNA"/>
</dbReference>
<feature type="transmembrane region" description="Helical" evidence="1">
    <location>
        <begin position="113"/>
        <end position="133"/>
    </location>
</feature>
<evidence type="ECO:0000256" key="1">
    <source>
        <dbReference type="SAM" id="Phobius"/>
    </source>
</evidence>
<dbReference type="KEGG" id="ngr:NAEGRDRAFT_67555"/>
<keyword evidence="3" id="KW-1185">Reference proteome</keyword>
<evidence type="ECO:0000313" key="2">
    <source>
        <dbReference type="EMBL" id="EFC44335.1"/>
    </source>
</evidence>
<dbReference type="InParanoid" id="D2VFA4"/>
<accession>D2VFA4</accession>
<keyword evidence="1" id="KW-1133">Transmembrane helix</keyword>
<sequence>MFNKLGSLVPRGNKILSSTLSSSRTSIKLNSIGCNNFSYSLTRFDKTSAETKQAPTTEENTVATTTISENTESAVAAAPSEDKSTLTSGKSYNGIPLHKPPQHIKKLSFVGALARYTFYFVFFIWIFSGYPIYTACQFIYRLIHGEPEPEPVDEE</sequence>
<dbReference type="Proteomes" id="UP000006671">
    <property type="component" value="Unassembled WGS sequence"/>
</dbReference>
<organism evidence="3">
    <name type="scientific">Naegleria gruberi</name>
    <name type="common">Amoeba</name>
    <dbReference type="NCBI Taxonomy" id="5762"/>
    <lineage>
        <taxon>Eukaryota</taxon>
        <taxon>Discoba</taxon>
        <taxon>Heterolobosea</taxon>
        <taxon>Tetramitia</taxon>
        <taxon>Eutetramitia</taxon>
        <taxon>Vahlkampfiidae</taxon>
        <taxon>Naegleria</taxon>
    </lineage>
</organism>